<protein>
    <submittedName>
        <fullName evidence="1">Uncharacterized protein</fullName>
    </submittedName>
</protein>
<dbReference type="EMBL" id="BK016166">
    <property type="protein sequence ID" value="DAF99457.1"/>
    <property type="molecule type" value="Genomic_DNA"/>
</dbReference>
<sequence length="29" mass="3620">MVEEILKLCKFWPLFMWYISRVSYFDSTS</sequence>
<reference evidence="1" key="1">
    <citation type="journal article" date="2021" name="Proc. Natl. Acad. Sci. U.S.A.">
        <title>A Catalog of Tens of Thousands of Viruses from Human Metagenomes Reveals Hidden Associations with Chronic Diseases.</title>
        <authorList>
            <person name="Tisza M.J."/>
            <person name="Buck C.B."/>
        </authorList>
    </citation>
    <scope>NUCLEOTIDE SEQUENCE</scope>
    <source>
        <strain evidence="1">CtKtV17</strain>
    </source>
</reference>
<accession>A0A8S5UYA4</accession>
<proteinExistence type="predicted"/>
<name>A0A8S5UYA4_9VIRU</name>
<organism evidence="1">
    <name type="scientific">Phage sp. ctKtV17</name>
    <dbReference type="NCBI Taxonomy" id="2825792"/>
    <lineage>
        <taxon>Viruses</taxon>
    </lineage>
</organism>
<evidence type="ECO:0000313" key="1">
    <source>
        <dbReference type="EMBL" id="DAF99457.1"/>
    </source>
</evidence>